<feature type="compositionally biased region" description="Basic and acidic residues" evidence="1">
    <location>
        <begin position="106"/>
        <end position="133"/>
    </location>
</feature>
<reference evidence="2" key="1">
    <citation type="journal article" date="2020" name="Stud. Mycol.">
        <title>101 Dothideomycetes genomes: a test case for predicting lifestyles and emergence of pathogens.</title>
        <authorList>
            <person name="Haridas S."/>
            <person name="Albert R."/>
            <person name="Binder M."/>
            <person name="Bloem J."/>
            <person name="Labutti K."/>
            <person name="Salamov A."/>
            <person name="Andreopoulos B."/>
            <person name="Baker S."/>
            <person name="Barry K."/>
            <person name="Bills G."/>
            <person name="Bluhm B."/>
            <person name="Cannon C."/>
            <person name="Castanera R."/>
            <person name="Culley D."/>
            <person name="Daum C."/>
            <person name="Ezra D."/>
            <person name="Gonzalez J."/>
            <person name="Henrissat B."/>
            <person name="Kuo A."/>
            <person name="Liang C."/>
            <person name="Lipzen A."/>
            <person name="Lutzoni F."/>
            <person name="Magnuson J."/>
            <person name="Mondo S."/>
            <person name="Nolan M."/>
            <person name="Ohm R."/>
            <person name="Pangilinan J."/>
            <person name="Park H.-J."/>
            <person name="Ramirez L."/>
            <person name="Alfaro M."/>
            <person name="Sun H."/>
            <person name="Tritt A."/>
            <person name="Yoshinaga Y."/>
            <person name="Zwiers L.-H."/>
            <person name="Turgeon B."/>
            <person name="Goodwin S."/>
            <person name="Spatafora J."/>
            <person name="Crous P."/>
            <person name="Grigoriev I."/>
        </authorList>
    </citation>
    <scope>NUCLEOTIDE SEQUENCE</scope>
    <source>
        <strain evidence="2">CBS 130266</strain>
    </source>
</reference>
<dbReference type="SUPFAM" id="SSF48452">
    <property type="entry name" value="TPR-like"/>
    <property type="match status" value="1"/>
</dbReference>
<dbReference type="AlphaFoldDB" id="A0A9P4NF81"/>
<dbReference type="InterPro" id="IPR052769">
    <property type="entry name" value="TPR_domain_protein"/>
</dbReference>
<dbReference type="PANTHER" id="PTHR46014:SF1">
    <property type="entry name" value="TETRATRICOPEPTIDE REPEAT PROTEIN 1"/>
    <property type="match status" value="1"/>
</dbReference>
<feature type="region of interest" description="Disordered" evidence="1">
    <location>
        <begin position="1"/>
        <end position="33"/>
    </location>
</feature>
<evidence type="ECO:0000313" key="3">
    <source>
        <dbReference type="Proteomes" id="UP000800235"/>
    </source>
</evidence>
<gene>
    <name evidence="2" type="ORF">EJ08DRAFT_739050</name>
</gene>
<keyword evidence="3" id="KW-1185">Reference proteome</keyword>
<comment type="caution">
    <text evidence="2">The sequence shown here is derived from an EMBL/GenBank/DDBJ whole genome shotgun (WGS) entry which is preliminary data.</text>
</comment>
<sequence>MEDSPEAPTTNKLKPNDDEPTTSLRLPDKEEKDLLSKSNNIKINANTLFTKGSYSEAVTGYNSAIDTLPSYLDYELAVLKSNISACYIKLDEWKEATETATEALDSLERLDPSPEPIEKGKKGDSEAKEDGGKVGEVVEVDDTTAERIEALSRSGRSLDDVIKLRVKTLLRRAKARIELGTWSHLQGAQEDYQQLNKMPNLTPTDRNTVQTSLRSLNPRLEEAKQKEMADMMGKLKSLGNGLLKPFGLSTDNFNMAKDEKTGGYNLGFDQGKK</sequence>
<dbReference type="Proteomes" id="UP000800235">
    <property type="component" value="Unassembled WGS sequence"/>
</dbReference>
<dbReference type="PANTHER" id="PTHR46014">
    <property type="entry name" value="TETRATRICOPEPTIDE REPEAT PROTEIN 1"/>
    <property type="match status" value="1"/>
</dbReference>
<dbReference type="EMBL" id="MU007125">
    <property type="protein sequence ID" value="KAF2418743.1"/>
    <property type="molecule type" value="Genomic_DNA"/>
</dbReference>
<dbReference type="OrthoDB" id="1872379at2759"/>
<dbReference type="Gene3D" id="1.25.40.10">
    <property type="entry name" value="Tetratricopeptide repeat domain"/>
    <property type="match status" value="2"/>
</dbReference>
<protein>
    <submittedName>
        <fullName evidence="2">Tetratricopeptide repeat protein 1</fullName>
    </submittedName>
</protein>
<evidence type="ECO:0000313" key="2">
    <source>
        <dbReference type="EMBL" id="KAF2418743.1"/>
    </source>
</evidence>
<name>A0A9P4NF81_9PEZI</name>
<feature type="region of interest" description="Disordered" evidence="1">
    <location>
        <begin position="104"/>
        <end position="135"/>
    </location>
</feature>
<evidence type="ECO:0000256" key="1">
    <source>
        <dbReference type="SAM" id="MobiDB-lite"/>
    </source>
</evidence>
<proteinExistence type="predicted"/>
<accession>A0A9P4NF81</accession>
<organism evidence="2 3">
    <name type="scientific">Tothia fuscella</name>
    <dbReference type="NCBI Taxonomy" id="1048955"/>
    <lineage>
        <taxon>Eukaryota</taxon>
        <taxon>Fungi</taxon>
        <taxon>Dikarya</taxon>
        <taxon>Ascomycota</taxon>
        <taxon>Pezizomycotina</taxon>
        <taxon>Dothideomycetes</taxon>
        <taxon>Pleosporomycetidae</taxon>
        <taxon>Venturiales</taxon>
        <taxon>Cylindrosympodiaceae</taxon>
        <taxon>Tothia</taxon>
    </lineage>
</organism>
<dbReference type="InterPro" id="IPR011990">
    <property type="entry name" value="TPR-like_helical_dom_sf"/>
</dbReference>